<comment type="caution">
    <text evidence="1">The sequence shown here is derived from an EMBL/GenBank/DDBJ whole genome shotgun (WGS) entry which is preliminary data.</text>
</comment>
<sequence>MTALHRIRSTRLLAAAGTAPDRREPPRAACSGMWEVYDAARYRTGTAADRAAARAVALRTCAACPLLDGCAHAVRPRRAER</sequence>
<dbReference type="EMBL" id="WIXO01000003">
    <property type="protein sequence ID" value="MTE22608.1"/>
    <property type="molecule type" value="Genomic_DNA"/>
</dbReference>
<evidence type="ECO:0008006" key="3">
    <source>
        <dbReference type="Google" id="ProtNLM"/>
    </source>
</evidence>
<organism evidence="1 2">
    <name type="scientific">Streptomyces taklimakanensis</name>
    <dbReference type="NCBI Taxonomy" id="2569853"/>
    <lineage>
        <taxon>Bacteria</taxon>
        <taxon>Bacillati</taxon>
        <taxon>Actinomycetota</taxon>
        <taxon>Actinomycetes</taxon>
        <taxon>Kitasatosporales</taxon>
        <taxon>Streptomycetaceae</taxon>
        <taxon>Streptomyces</taxon>
    </lineage>
</organism>
<dbReference type="RefSeq" id="WP_155074332.1">
    <property type="nucleotide sequence ID" value="NZ_WIXO01000003.1"/>
</dbReference>
<dbReference type="AlphaFoldDB" id="A0A6G2BK11"/>
<accession>A0A6G2BK11</accession>
<reference evidence="1 2" key="1">
    <citation type="submission" date="2019-11" db="EMBL/GenBank/DDBJ databases">
        <authorList>
            <person name="Yuan L."/>
        </authorList>
    </citation>
    <scope>NUCLEOTIDE SEQUENCE [LARGE SCALE GENOMIC DNA]</scope>
    <source>
        <strain evidence="1 2">TRM43335</strain>
    </source>
</reference>
<evidence type="ECO:0000313" key="2">
    <source>
        <dbReference type="Proteomes" id="UP000473014"/>
    </source>
</evidence>
<keyword evidence="2" id="KW-1185">Reference proteome</keyword>
<evidence type="ECO:0000313" key="1">
    <source>
        <dbReference type="EMBL" id="MTE22608.1"/>
    </source>
</evidence>
<proteinExistence type="predicted"/>
<gene>
    <name evidence="1" type="ORF">F0L17_26635</name>
</gene>
<name>A0A6G2BK11_9ACTN</name>
<dbReference type="Proteomes" id="UP000473014">
    <property type="component" value="Unassembled WGS sequence"/>
</dbReference>
<protein>
    <recommendedName>
        <fullName evidence="3">4Fe-4S Wbl-type domain-containing protein</fullName>
    </recommendedName>
</protein>